<dbReference type="AlphaFoldDB" id="A0A420I247"/>
<dbReference type="Proteomes" id="UP000286134">
    <property type="component" value="Unassembled WGS sequence"/>
</dbReference>
<reference evidence="1 2" key="1">
    <citation type="journal article" date="2018" name="BMC Genomics">
        <title>Comparative genome analyses reveal sequence features reflecting distinct modes of host-adaptation between dicot and monocot powdery mildew.</title>
        <authorList>
            <person name="Wu Y."/>
            <person name="Ma X."/>
            <person name="Pan Z."/>
            <person name="Kale S.D."/>
            <person name="Song Y."/>
            <person name="King H."/>
            <person name="Zhang Q."/>
            <person name="Presley C."/>
            <person name="Deng X."/>
            <person name="Wei C.I."/>
            <person name="Xiao S."/>
        </authorList>
    </citation>
    <scope>NUCLEOTIDE SEQUENCE [LARGE SCALE GENOMIC DNA]</scope>
    <source>
        <strain evidence="1">UMSG2</strain>
    </source>
</reference>
<name>A0A420I247_9PEZI</name>
<accession>A0A420I247</accession>
<comment type="caution">
    <text evidence="1">The sequence shown here is derived from an EMBL/GenBank/DDBJ whole genome shotgun (WGS) entry which is preliminary data.</text>
</comment>
<evidence type="ECO:0000313" key="2">
    <source>
        <dbReference type="Proteomes" id="UP000286134"/>
    </source>
</evidence>
<organism evidence="1 2">
    <name type="scientific">Erysiphe neolycopersici</name>
    <dbReference type="NCBI Taxonomy" id="212602"/>
    <lineage>
        <taxon>Eukaryota</taxon>
        <taxon>Fungi</taxon>
        <taxon>Dikarya</taxon>
        <taxon>Ascomycota</taxon>
        <taxon>Pezizomycotina</taxon>
        <taxon>Leotiomycetes</taxon>
        <taxon>Erysiphales</taxon>
        <taxon>Erysiphaceae</taxon>
        <taxon>Erysiphe</taxon>
    </lineage>
</organism>
<gene>
    <name evidence="1" type="ORF">OnM2_023066</name>
</gene>
<evidence type="ECO:0000313" key="1">
    <source>
        <dbReference type="EMBL" id="RKF63755.1"/>
    </source>
</evidence>
<sequence>MDSFFSENSDRSFNYISQGLERYIIFTFWLSLTQLCRSEVRASACYLFEEPFDFSYSFNSVSPAFASLSSRRTDMGFVGQGRVPSERVIRPGAIDTYSLNSLSHITKLSELINLVPLKIYVEKSRPSSAASDGTLHVPKSAEPVEPTGTLHRAATNINYTKVI</sequence>
<keyword evidence="2" id="KW-1185">Reference proteome</keyword>
<dbReference type="EMBL" id="MCFK01002360">
    <property type="protein sequence ID" value="RKF63755.1"/>
    <property type="molecule type" value="Genomic_DNA"/>
</dbReference>
<proteinExistence type="predicted"/>
<protein>
    <submittedName>
        <fullName evidence="1">Uncharacterized protein</fullName>
    </submittedName>
</protein>